<keyword evidence="1" id="KW-1133">Transmembrane helix</keyword>
<dbReference type="Proteomes" id="UP000446657">
    <property type="component" value="Unassembled WGS sequence"/>
</dbReference>
<evidence type="ECO:0000313" key="3">
    <source>
        <dbReference type="EMBL" id="MTR82266.1"/>
    </source>
</evidence>
<reference evidence="3 4" key="1">
    <citation type="journal article" date="2019" name="Nat. Med.">
        <title>A library of human gut bacterial isolates paired with longitudinal multiomics data enables mechanistic microbiome research.</title>
        <authorList>
            <person name="Poyet M."/>
            <person name="Groussin M."/>
            <person name="Gibbons S.M."/>
            <person name="Avila-Pacheco J."/>
            <person name="Jiang X."/>
            <person name="Kearney S.M."/>
            <person name="Perrotta A.R."/>
            <person name="Berdy B."/>
            <person name="Zhao S."/>
            <person name="Lieberman T.D."/>
            <person name="Swanson P.K."/>
            <person name="Smith M."/>
            <person name="Roesemann S."/>
            <person name="Alexander J.E."/>
            <person name="Rich S.A."/>
            <person name="Livny J."/>
            <person name="Vlamakis H."/>
            <person name="Clish C."/>
            <person name="Bullock K."/>
            <person name="Deik A."/>
            <person name="Scott J."/>
            <person name="Pierce K.A."/>
            <person name="Xavier R.J."/>
            <person name="Alm E.J."/>
        </authorList>
    </citation>
    <scope>NUCLEOTIDE SEQUENCE [LARGE SCALE GENOMIC DNA]</scope>
    <source>
        <strain evidence="3 4">BIOML-A1</strain>
    </source>
</reference>
<accession>A0A844KPH5</accession>
<feature type="transmembrane region" description="Helical" evidence="1">
    <location>
        <begin position="124"/>
        <end position="146"/>
    </location>
</feature>
<proteinExistence type="predicted"/>
<dbReference type="GO" id="GO:0004175">
    <property type="term" value="F:endopeptidase activity"/>
    <property type="evidence" value="ECO:0007669"/>
    <property type="project" value="UniProtKB-ARBA"/>
</dbReference>
<sequence length="189" mass="21467">MKKLFDVPDSYKEHITKFDSSDGFLALGIIVTYFVVMTISGIIVQYISQLQITIIGGGINVFFVVLVLLCLKMRHQGIETIGLKEGNIRLSFVLGGTLAAILFFCNCLSNVLFEHQSFIDFADILIYFVYFFTVGLVEEVLFRGYLQTRLHSLLKHILLDVLVTGVVIKKLRDEFEFYGDLYNGIHLIP</sequence>
<protein>
    <recommendedName>
        <fullName evidence="2">CAAX prenyl protease 2/Lysostaphin resistance protein A-like domain-containing protein</fullName>
    </recommendedName>
</protein>
<evidence type="ECO:0000313" key="4">
    <source>
        <dbReference type="Proteomes" id="UP000446657"/>
    </source>
</evidence>
<keyword evidence="1" id="KW-0812">Transmembrane</keyword>
<gene>
    <name evidence="3" type="ORF">GMD30_11315</name>
</gene>
<dbReference type="AlphaFoldDB" id="A0A844KPH5"/>
<feature type="transmembrane region" description="Helical" evidence="1">
    <location>
        <begin position="50"/>
        <end position="71"/>
    </location>
</feature>
<comment type="caution">
    <text evidence="3">The sequence shown here is derived from an EMBL/GenBank/DDBJ whole genome shotgun (WGS) entry which is preliminary data.</text>
</comment>
<evidence type="ECO:0000256" key="1">
    <source>
        <dbReference type="SAM" id="Phobius"/>
    </source>
</evidence>
<dbReference type="GO" id="GO:0080120">
    <property type="term" value="P:CAAX-box protein maturation"/>
    <property type="evidence" value="ECO:0007669"/>
    <property type="project" value="UniProtKB-ARBA"/>
</dbReference>
<dbReference type="EMBL" id="WNAL01000023">
    <property type="protein sequence ID" value="MTR82266.1"/>
    <property type="molecule type" value="Genomic_DNA"/>
</dbReference>
<dbReference type="Pfam" id="PF02517">
    <property type="entry name" value="Rce1-like"/>
    <property type="match status" value="1"/>
</dbReference>
<evidence type="ECO:0000259" key="2">
    <source>
        <dbReference type="Pfam" id="PF02517"/>
    </source>
</evidence>
<organism evidence="3 4">
    <name type="scientific">Roseburia faecis</name>
    <dbReference type="NCBI Taxonomy" id="301302"/>
    <lineage>
        <taxon>Bacteria</taxon>
        <taxon>Bacillati</taxon>
        <taxon>Bacillota</taxon>
        <taxon>Clostridia</taxon>
        <taxon>Lachnospirales</taxon>
        <taxon>Lachnospiraceae</taxon>
        <taxon>Roseburia</taxon>
    </lineage>
</organism>
<feature type="transmembrane region" description="Helical" evidence="1">
    <location>
        <begin position="24"/>
        <end position="44"/>
    </location>
</feature>
<dbReference type="InterPro" id="IPR003675">
    <property type="entry name" value="Rce1/LyrA-like_dom"/>
</dbReference>
<feature type="transmembrane region" description="Helical" evidence="1">
    <location>
        <begin position="92"/>
        <end position="112"/>
    </location>
</feature>
<dbReference type="RefSeq" id="WP_155177079.1">
    <property type="nucleotide sequence ID" value="NZ_WNAK01000024.1"/>
</dbReference>
<keyword evidence="1" id="KW-0472">Membrane</keyword>
<name>A0A844KPH5_9FIRM</name>
<feature type="domain" description="CAAX prenyl protease 2/Lysostaphin resistance protein A-like" evidence="2">
    <location>
        <begin position="123"/>
        <end position="167"/>
    </location>
</feature>